<evidence type="ECO:0000256" key="1">
    <source>
        <dbReference type="SAM" id="SignalP"/>
    </source>
</evidence>
<dbReference type="AlphaFoldDB" id="A0A9E7C1K1"/>
<proteinExistence type="predicted"/>
<dbReference type="EMBL" id="CP087164">
    <property type="protein sequence ID" value="UGS37575.1"/>
    <property type="molecule type" value="Genomic_DNA"/>
</dbReference>
<evidence type="ECO:0000313" key="3">
    <source>
        <dbReference type="Proteomes" id="UP001162834"/>
    </source>
</evidence>
<reference evidence="2" key="1">
    <citation type="journal article" date="2022" name="Int. J. Syst. Evol. Microbiol.">
        <title>Pseudomonas aegrilactucae sp. nov. and Pseudomonas morbosilactucae sp. nov., pathogens causing bacterial rot of lettuce in Japan.</title>
        <authorList>
            <person name="Sawada H."/>
            <person name="Fujikawa T."/>
            <person name="Satou M."/>
        </authorList>
    </citation>
    <scope>NUCLEOTIDE SEQUENCE</scope>
    <source>
        <strain evidence="2">0166_1</strain>
    </source>
</reference>
<sequence length="136" mass="14677">MRARLLAVLVGIAALAIPAAPASAAGFSAQLKAPNHSPKGGAKSWRITVSARTRSGQPLRATAVYKFLYNGQVVSTQNPWPGHSKGGPRPWSFRGSYRDTILWPARAAGYPITFRVVVSSPGRGSVNLDWKVRVRR</sequence>
<evidence type="ECO:0000313" key="2">
    <source>
        <dbReference type="EMBL" id="UGS37575.1"/>
    </source>
</evidence>
<dbReference type="Proteomes" id="UP001162834">
    <property type="component" value="Chromosome"/>
</dbReference>
<protein>
    <submittedName>
        <fullName evidence="2">Uncharacterized protein</fullName>
    </submittedName>
</protein>
<accession>A0A9E7C1K1</accession>
<name>A0A9E7C1K1_9ACTN</name>
<gene>
    <name evidence="2" type="ORF">DSM104329_03992</name>
</gene>
<keyword evidence="1" id="KW-0732">Signal</keyword>
<keyword evidence="3" id="KW-1185">Reference proteome</keyword>
<feature type="signal peptide" evidence="1">
    <location>
        <begin position="1"/>
        <end position="24"/>
    </location>
</feature>
<feature type="chain" id="PRO_5038739491" evidence="1">
    <location>
        <begin position="25"/>
        <end position="136"/>
    </location>
</feature>
<dbReference type="KEGG" id="sbae:DSM104329_03992"/>
<organism evidence="2 3">
    <name type="scientific">Capillimicrobium parvum</name>
    <dbReference type="NCBI Taxonomy" id="2884022"/>
    <lineage>
        <taxon>Bacteria</taxon>
        <taxon>Bacillati</taxon>
        <taxon>Actinomycetota</taxon>
        <taxon>Thermoleophilia</taxon>
        <taxon>Solirubrobacterales</taxon>
        <taxon>Capillimicrobiaceae</taxon>
        <taxon>Capillimicrobium</taxon>
    </lineage>
</organism>